<name>A0A9P5BVB5_9PLEO</name>
<accession>A0A9P5BVB5</accession>
<keyword evidence="3" id="KW-1185">Reference proteome</keyword>
<comment type="caution">
    <text evidence="2">The sequence shown here is derived from an EMBL/GenBank/DDBJ whole genome shotgun (WGS) entry which is preliminary data.</text>
</comment>
<feature type="region of interest" description="Disordered" evidence="1">
    <location>
        <begin position="1"/>
        <end position="36"/>
    </location>
</feature>
<dbReference type="EMBL" id="SWKV01000137">
    <property type="protein sequence ID" value="KAF3031548.1"/>
    <property type="molecule type" value="Genomic_DNA"/>
</dbReference>
<sequence length="88" mass="9571">MAEMGRLTLKELDRVCGPTEKLDQQSTGEPPPRQGSVAPATIAVAEMPPNSTKQHDSYYITGIPGPDPFEMFDPNFDLIGIDSFFEGA</sequence>
<evidence type="ECO:0000256" key="1">
    <source>
        <dbReference type="SAM" id="MobiDB-lite"/>
    </source>
</evidence>
<gene>
    <name evidence="2" type="ORF">E8E12_001539</name>
</gene>
<reference evidence="2" key="1">
    <citation type="submission" date="2019-04" db="EMBL/GenBank/DDBJ databases">
        <title>Sequencing of skin fungus with MAO and IRED activity.</title>
        <authorList>
            <person name="Marsaioli A.J."/>
            <person name="Bonatto J.M.C."/>
            <person name="Reis Junior O."/>
        </authorList>
    </citation>
    <scope>NUCLEOTIDE SEQUENCE</scope>
    <source>
        <strain evidence="2">28M1</strain>
    </source>
</reference>
<dbReference type="OrthoDB" id="3798907at2759"/>
<protein>
    <submittedName>
        <fullName evidence="2">Uncharacterized protein</fullName>
    </submittedName>
</protein>
<evidence type="ECO:0000313" key="2">
    <source>
        <dbReference type="EMBL" id="KAF3031548.1"/>
    </source>
</evidence>
<organism evidence="2 3">
    <name type="scientific">Didymella heteroderae</name>
    <dbReference type="NCBI Taxonomy" id="1769908"/>
    <lineage>
        <taxon>Eukaryota</taxon>
        <taxon>Fungi</taxon>
        <taxon>Dikarya</taxon>
        <taxon>Ascomycota</taxon>
        <taxon>Pezizomycotina</taxon>
        <taxon>Dothideomycetes</taxon>
        <taxon>Pleosporomycetidae</taxon>
        <taxon>Pleosporales</taxon>
        <taxon>Pleosporineae</taxon>
        <taxon>Didymellaceae</taxon>
        <taxon>Didymella</taxon>
    </lineage>
</organism>
<evidence type="ECO:0000313" key="3">
    <source>
        <dbReference type="Proteomes" id="UP000758155"/>
    </source>
</evidence>
<proteinExistence type="predicted"/>
<dbReference type="Proteomes" id="UP000758155">
    <property type="component" value="Unassembled WGS sequence"/>
</dbReference>
<dbReference type="AlphaFoldDB" id="A0A9P5BVB5"/>